<evidence type="ECO:0000313" key="4">
    <source>
        <dbReference type="Proteomes" id="UP001529255"/>
    </source>
</evidence>
<keyword evidence="1" id="KW-0472">Membrane</keyword>
<comment type="caution">
    <text evidence="3">The sequence shown here is derived from an EMBL/GenBank/DDBJ whole genome shotgun (WGS) entry which is preliminary data.</text>
</comment>
<feature type="domain" description="DUF4767" evidence="2">
    <location>
        <begin position="101"/>
        <end position="220"/>
    </location>
</feature>
<feature type="transmembrane region" description="Helical" evidence="1">
    <location>
        <begin position="43"/>
        <end position="63"/>
    </location>
</feature>
<keyword evidence="4" id="KW-1185">Reference proteome</keyword>
<sequence length="222" mass="24519">MRKLSEAEWISRFEQVQGRKPKPDEIQLAYQSGLIEVSKNYNYIYILLGSLLAIVVAIGISLISGTTHQQSEGPSTMASTLFASTGISSDNSSASASENPRWTNDKGSRLANLMVSWGNQMNQPGYQEITKEASTIPIHWGSDRDQVVDATYAANGNSSSEYTIVSVYERWQGTTVHRYFFSIKRDGTPVVLYSSTTNGSIYYVKETGNENLKSAYADIVSN</sequence>
<accession>A0ABT7LUB4</accession>
<gene>
    <name evidence="3" type="ORF">QRD39_01755</name>
</gene>
<dbReference type="Proteomes" id="UP001529255">
    <property type="component" value="Unassembled WGS sequence"/>
</dbReference>
<proteinExistence type="predicted"/>
<protein>
    <submittedName>
        <fullName evidence="3">DUF4767 domain-containing protein</fullName>
    </submittedName>
</protein>
<evidence type="ECO:0000313" key="3">
    <source>
        <dbReference type="EMBL" id="MDL5042834.1"/>
    </source>
</evidence>
<dbReference type="EMBL" id="JASUZV010000002">
    <property type="protein sequence ID" value="MDL5042834.1"/>
    <property type="molecule type" value="Genomic_DNA"/>
</dbReference>
<reference evidence="3 4" key="1">
    <citation type="submission" date="2023-06" db="EMBL/GenBank/DDBJ databases">
        <title>A potential novel species of Streptococcus isolated from human milk sample.</title>
        <authorList>
            <person name="Nguyen H.V."/>
            <person name="Trinh A.T.V."/>
            <person name="Hoang A.T.L."/>
            <person name="Bui L.N.H."/>
            <person name="Tran Q.T.L."/>
            <person name="Trinh T."/>
        </authorList>
    </citation>
    <scope>NUCLEOTIDE SEQUENCE [LARGE SCALE GENOMIC DNA]</scope>
    <source>
        <strain evidence="3 4">VTCC 12812</strain>
    </source>
</reference>
<evidence type="ECO:0000259" key="2">
    <source>
        <dbReference type="Pfam" id="PF15983"/>
    </source>
</evidence>
<dbReference type="RefSeq" id="WP_285955445.1">
    <property type="nucleotide sequence ID" value="NZ_JASUZV010000002.1"/>
</dbReference>
<organism evidence="3 4">
    <name type="scientific">Streptococcus raffinosi</name>
    <dbReference type="NCBI Taxonomy" id="3053355"/>
    <lineage>
        <taxon>Bacteria</taxon>
        <taxon>Bacillati</taxon>
        <taxon>Bacillota</taxon>
        <taxon>Bacilli</taxon>
        <taxon>Lactobacillales</taxon>
        <taxon>Streptococcaceae</taxon>
        <taxon>Streptococcus</taxon>
    </lineage>
</organism>
<dbReference type="InterPro" id="IPR031927">
    <property type="entry name" value="DUF4767"/>
</dbReference>
<evidence type="ECO:0000256" key="1">
    <source>
        <dbReference type="SAM" id="Phobius"/>
    </source>
</evidence>
<name>A0ABT7LUB4_9STRE</name>
<keyword evidence="1" id="KW-1133">Transmembrane helix</keyword>
<keyword evidence="1" id="KW-0812">Transmembrane</keyword>
<dbReference type="Pfam" id="PF15983">
    <property type="entry name" value="DUF4767"/>
    <property type="match status" value="1"/>
</dbReference>